<reference evidence="2" key="1">
    <citation type="journal article" date="2014" name="Front. Microbiol.">
        <title>High frequency of phylogenetically diverse reductive dehalogenase-homologous genes in deep subseafloor sedimentary metagenomes.</title>
        <authorList>
            <person name="Kawai M."/>
            <person name="Futagami T."/>
            <person name="Toyoda A."/>
            <person name="Takaki Y."/>
            <person name="Nishi S."/>
            <person name="Hori S."/>
            <person name="Arai W."/>
            <person name="Tsubouchi T."/>
            <person name="Morono Y."/>
            <person name="Uchiyama I."/>
            <person name="Ito T."/>
            <person name="Fujiyama A."/>
            <person name="Inagaki F."/>
            <person name="Takami H."/>
        </authorList>
    </citation>
    <scope>NUCLEOTIDE SEQUENCE</scope>
    <source>
        <strain evidence="2">Expedition CK06-06</strain>
    </source>
</reference>
<feature type="transmembrane region" description="Helical" evidence="1">
    <location>
        <begin position="52"/>
        <end position="75"/>
    </location>
</feature>
<feature type="transmembrane region" description="Helical" evidence="1">
    <location>
        <begin position="147"/>
        <end position="166"/>
    </location>
</feature>
<dbReference type="AlphaFoldDB" id="X0WY20"/>
<feature type="transmembrane region" description="Helical" evidence="1">
    <location>
        <begin position="6"/>
        <end position="31"/>
    </location>
</feature>
<dbReference type="EMBL" id="BARS01031393">
    <property type="protein sequence ID" value="GAG17641.1"/>
    <property type="molecule type" value="Genomic_DNA"/>
</dbReference>
<feature type="non-terminal residue" evidence="2">
    <location>
        <position position="1"/>
    </location>
</feature>
<keyword evidence="1" id="KW-1133">Transmembrane helix</keyword>
<sequence length="167" mass="18223">LGDGELLPFLGYVAFMAAFTLVLVPGVFYAASWLAKRLSAARGVSVRRLFVAFAYTTVPLGLAAWIAFSLSFLFANGSYVLPVLSDPFGWGWNLFGTANHEWTPYMPQLLPYLQVPVLAVGLALSVVLGHQIARENISDHARARRSVIPVTALLTLLTVALLWLYIG</sequence>
<evidence type="ECO:0000313" key="2">
    <source>
        <dbReference type="EMBL" id="GAG17641.1"/>
    </source>
</evidence>
<keyword evidence="1" id="KW-0472">Membrane</keyword>
<feature type="transmembrane region" description="Helical" evidence="1">
    <location>
        <begin position="109"/>
        <end position="127"/>
    </location>
</feature>
<comment type="caution">
    <text evidence="2">The sequence shown here is derived from an EMBL/GenBank/DDBJ whole genome shotgun (WGS) entry which is preliminary data.</text>
</comment>
<organism evidence="2">
    <name type="scientific">marine sediment metagenome</name>
    <dbReference type="NCBI Taxonomy" id="412755"/>
    <lineage>
        <taxon>unclassified sequences</taxon>
        <taxon>metagenomes</taxon>
        <taxon>ecological metagenomes</taxon>
    </lineage>
</organism>
<protein>
    <submittedName>
        <fullName evidence="2">Uncharacterized protein</fullName>
    </submittedName>
</protein>
<evidence type="ECO:0000256" key="1">
    <source>
        <dbReference type="SAM" id="Phobius"/>
    </source>
</evidence>
<name>X0WY20_9ZZZZ</name>
<keyword evidence="1" id="KW-0812">Transmembrane</keyword>
<proteinExistence type="predicted"/>
<gene>
    <name evidence="2" type="ORF">S01H1_48862</name>
</gene>
<accession>X0WY20</accession>